<dbReference type="InterPro" id="IPR036388">
    <property type="entry name" value="WH-like_DNA-bd_sf"/>
</dbReference>
<keyword evidence="1" id="KW-0805">Transcription regulation</keyword>
<dbReference type="InterPro" id="IPR053159">
    <property type="entry name" value="Hybrid_Histidine_Kinase"/>
</dbReference>
<dbReference type="InterPro" id="IPR016032">
    <property type="entry name" value="Sig_transdc_resp-reg_C-effctor"/>
</dbReference>
<dbReference type="SUPFAM" id="SSF46894">
    <property type="entry name" value="C-terminal effector domain of the bipartite response regulators"/>
    <property type="match status" value="1"/>
</dbReference>
<reference evidence="7" key="1">
    <citation type="submission" date="2018-11" db="EMBL/GenBank/DDBJ databases">
        <title>Complete genome sequence of Paenibacillus sp. ML311-T8.</title>
        <authorList>
            <person name="Nam Y.-D."/>
            <person name="Kang J."/>
            <person name="Chung W.-H."/>
            <person name="Park Y.S."/>
        </authorList>
    </citation>
    <scope>NUCLEOTIDE SEQUENCE [LARGE SCALE GENOMIC DNA]</scope>
    <source>
        <strain evidence="7">ML311-T8</strain>
    </source>
</reference>
<dbReference type="InterPro" id="IPR041664">
    <property type="entry name" value="AAA_16"/>
</dbReference>
<dbReference type="Pfam" id="PF00196">
    <property type="entry name" value="GerE"/>
    <property type="match status" value="1"/>
</dbReference>
<dbReference type="InterPro" id="IPR011009">
    <property type="entry name" value="Kinase-like_dom_sf"/>
</dbReference>
<evidence type="ECO:0008006" key="8">
    <source>
        <dbReference type="Google" id="ProtNLM"/>
    </source>
</evidence>
<dbReference type="CDD" id="cd06170">
    <property type="entry name" value="LuxR_C_like"/>
    <property type="match status" value="1"/>
</dbReference>
<dbReference type="PANTHER" id="PTHR43642:SF1">
    <property type="entry name" value="HYBRID SIGNAL TRANSDUCTION HISTIDINE KINASE G"/>
    <property type="match status" value="1"/>
</dbReference>
<dbReference type="GO" id="GO:0003677">
    <property type="term" value="F:DNA binding"/>
    <property type="evidence" value="ECO:0007669"/>
    <property type="project" value="InterPro"/>
</dbReference>
<feature type="domain" description="Protein kinase" evidence="4">
    <location>
        <begin position="1"/>
        <end position="179"/>
    </location>
</feature>
<dbReference type="InterPro" id="IPR003018">
    <property type="entry name" value="GAF"/>
</dbReference>
<organism evidence="6 7">
    <name type="scientific">Paenibacillus psychroresistens</name>
    <dbReference type="NCBI Taxonomy" id="1778678"/>
    <lineage>
        <taxon>Bacteria</taxon>
        <taxon>Bacillati</taxon>
        <taxon>Bacillota</taxon>
        <taxon>Bacilli</taxon>
        <taxon>Bacillales</taxon>
        <taxon>Paenibacillaceae</taxon>
        <taxon>Paenibacillus</taxon>
    </lineage>
</organism>
<evidence type="ECO:0000256" key="2">
    <source>
        <dbReference type="ARBA" id="ARBA00023163"/>
    </source>
</evidence>
<dbReference type="InterPro" id="IPR027417">
    <property type="entry name" value="P-loop_NTPase"/>
</dbReference>
<dbReference type="Gene3D" id="1.10.10.10">
    <property type="entry name" value="Winged helix-like DNA-binding domain superfamily/Winged helix DNA-binding domain"/>
    <property type="match status" value="1"/>
</dbReference>
<dbReference type="EMBL" id="CP034235">
    <property type="protein sequence ID" value="QGQ99804.1"/>
    <property type="molecule type" value="Genomic_DNA"/>
</dbReference>
<accession>A0A6B8RVK3</accession>
<dbReference type="SUPFAM" id="SSF55781">
    <property type="entry name" value="GAF domain-like"/>
    <property type="match status" value="1"/>
</dbReference>
<dbReference type="Proteomes" id="UP000426246">
    <property type="component" value="Chromosome"/>
</dbReference>
<feature type="region of interest" description="Disordered" evidence="3">
    <location>
        <begin position="1396"/>
        <end position="1415"/>
    </location>
</feature>
<dbReference type="GO" id="GO:0004672">
    <property type="term" value="F:protein kinase activity"/>
    <property type="evidence" value="ECO:0007669"/>
    <property type="project" value="InterPro"/>
</dbReference>
<dbReference type="PROSITE" id="PS50043">
    <property type="entry name" value="HTH_LUXR_2"/>
    <property type="match status" value="1"/>
</dbReference>
<dbReference type="PROSITE" id="PS00622">
    <property type="entry name" value="HTH_LUXR_1"/>
    <property type="match status" value="1"/>
</dbReference>
<dbReference type="InterPro" id="IPR000792">
    <property type="entry name" value="Tscrpt_reg_LuxR_C"/>
</dbReference>
<keyword evidence="2" id="KW-0804">Transcription</keyword>
<proteinExistence type="predicted"/>
<protein>
    <recommendedName>
        <fullName evidence="8">AAA family ATPase</fullName>
    </recommendedName>
</protein>
<gene>
    <name evidence="6" type="ORF">EHS13_35545</name>
</gene>
<evidence type="ECO:0000256" key="1">
    <source>
        <dbReference type="ARBA" id="ARBA00023015"/>
    </source>
</evidence>
<dbReference type="SUPFAM" id="SSF52540">
    <property type="entry name" value="P-loop containing nucleoside triphosphate hydrolases"/>
    <property type="match status" value="1"/>
</dbReference>
<dbReference type="Pfam" id="PF01590">
    <property type="entry name" value="GAF"/>
    <property type="match status" value="1"/>
</dbReference>
<dbReference type="PROSITE" id="PS50011">
    <property type="entry name" value="PROTEIN_KINASE_DOM"/>
    <property type="match status" value="1"/>
</dbReference>
<dbReference type="Pfam" id="PF13191">
    <property type="entry name" value="AAA_16"/>
    <property type="match status" value="1"/>
</dbReference>
<evidence type="ECO:0000259" key="5">
    <source>
        <dbReference type="PROSITE" id="PS50043"/>
    </source>
</evidence>
<evidence type="ECO:0000313" key="6">
    <source>
        <dbReference type="EMBL" id="QGQ99804.1"/>
    </source>
</evidence>
<dbReference type="SUPFAM" id="SSF56112">
    <property type="entry name" value="Protein kinase-like (PK-like)"/>
    <property type="match status" value="1"/>
</dbReference>
<evidence type="ECO:0000256" key="3">
    <source>
        <dbReference type="SAM" id="MobiDB-lite"/>
    </source>
</evidence>
<sequence length="1481" mass="166814">MASRRGRGIVMDSSGIELKTWMNGRILDVSSFLNMAVVLATLAHTIHKQQKIMGIVNPAGIRFELEMNQAYLVEDLKLDYAYLSPEQTGRMNRLPDQRSDLYALGILYYEMFTGQLPFQAQDMEEWVHAHLAINPKSLKLLRPDWAGPLDEMIMKLLAKEPEERYQSAYGLLFDLNRCLYSLTETGEIAPFEIACADEANRFRLPRMLFAREKEEEELRRAFAAAQAGASAFVLVSGLAGIGKTALIQGLQESVTSVGARFISSKCDLMNHDMPFAPLLQALQKLMQHIWSESLDKVAELKNKLAGALGQGAGVIAELLPEAAMLLGDFPAVEPLPSAEAAVRLRRLLPVFIKAFAGKEYPLVLFLDDLQWADPATLDVIRTLAHDPSLQGILLIGTFRTEILAVEDLGGEDTTSAAFWMENTLSLQMEEASIRLRHIALEPLSLANVHRFTAFVLHENSDRIRVLAESLYQRTGGNPFHLHRLLDSLYREKKLYYDQEQAIWMWDAAVVKQMSNDPDILHLIGSRLHLLPHETLDLLAIAGAMGHRFRPATLALVSGQSLQATFKLLRFAVEEGLIRRENDVDEEGIDDCYYAFLHDRVQQAAYSNVLDSDKPFLHLKIGRVLLSQSPDLGKETIFDMVHHLNLGSPEIVDEAEKRELAECNLQAGLKAKMSTAFQAAIQFLEKGLQLLGEAGKAGKDPLAYRFMFELPECEYMTGHVDRAGAMLDRLMALAHDRVERSRIYVIRIRMNAFLKRDAIAVEVGLQALAEFGWEIPMKPSKTTLMKELALAQLTLYRKRDELSSLPLNREPEYDALTNLIMAISASAHVLYPEMSTVLNAKFIRYGLKHGNNEAFAFTLCAYGFVLVYQFFPLTLGFRYIETANLLSSSFGSMALQCRLHFLKALALLSIDPEESNKHFDHSVRFGLESAELVFVGLAVTFSIFTHMGDMPSLSAKLKRFEEATLQLQDQTTMELFRIAKWYIAEMQGESHNRIETDVPGRAIDFNKIYKLETFYICTCHMEIAYLTERYREVFEWREIARNTIYTKPRLQERKQRVYQCLSLAALYVEAKPNEQKTIRAQIRKDLHDKKLFVGYYGPTSSAYLLIRAEYMRIEGNGQAAIKGFEEAITSARGEGNKLMEAIACERASLYYREVNIVTAADALLTDACSAYGQWGAVAKVGRLKATYPELSQSASVAYEDYVAAAGEDGLGTKLEQYPTEESFQGEGARDQGFLLDNGKVDINQMAEWPRSADRQEVMSQFLATALRFSGAERGYVLSRQDEVFFIEAEQGGMDAELEGVSYAEAIVRYVVRTDEPVVVANASQSIYATDPYIRRYRPQSILSMSVLFPGHTQASVLYLENNLISSVFTKDRLEVLDMMIARMYYLKSLEDSRIVRSETSDLDNGSERSPLITSSPLIDPLTNREKEILQLLTAGLSNKEIAIDTQLTEGTVKSHIFNIYGKLQVKRRGQAINAARELHLLD</sequence>
<dbReference type="Gene3D" id="3.40.50.300">
    <property type="entry name" value="P-loop containing nucleotide triphosphate hydrolases"/>
    <property type="match status" value="1"/>
</dbReference>
<dbReference type="PANTHER" id="PTHR43642">
    <property type="entry name" value="HYBRID SIGNAL TRANSDUCTION HISTIDINE KINASE G"/>
    <property type="match status" value="1"/>
</dbReference>
<evidence type="ECO:0000259" key="4">
    <source>
        <dbReference type="PROSITE" id="PS50011"/>
    </source>
</evidence>
<dbReference type="SMART" id="SM00421">
    <property type="entry name" value="HTH_LUXR"/>
    <property type="match status" value="1"/>
</dbReference>
<dbReference type="InterPro" id="IPR029016">
    <property type="entry name" value="GAF-like_dom_sf"/>
</dbReference>
<dbReference type="KEGG" id="ppsc:EHS13_35545"/>
<evidence type="ECO:0000313" key="7">
    <source>
        <dbReference type="Proteomes" id="UP000426246"/>
    </source>
</evidence>
<name>A0A6B8RVK3_9BACL</name>
<dbReference type="GO" id="GO:0005524">
    <property type="term" value="F:ATP binding"/>
    <property type="evidence" value="ECO:0007669"/>
    <property type="project" value="InterPro"/>
</dbReference>
<dbReference type="GO" id="GO:0045892">
    <property type="term" value="P:negative regulation of DNA-templated transcription"/>
    <property type="evidence" value="ECO:0007669"/>
    <property type="project" value="UniProtKB-ARBA"/>
</dbReference>
<dbReference type="InterPro" id="IPR000719">
    <property type="entry name" value="Prot_kinase_dom"/>
</dbReference>
<dbReference type="Gene3D" id="3.30.450.40">
    <property type="match status" value="1"/>
</dbReference>
<dbReference type="Gene3D" id="1.10.510.10">
    <property type="entry name" value="Transferase(Phosphotransferase) domain 1"/>
    <property type="match status" value="1"/>
</dbReference>
<keyword evidence="7" id="KW-1185">Reference proteome</keyword>
<feature type="domain" description="HTH luxR-type" evidence="5">
    <location>
        <begin position="1413"/>
        <end position="1478"/>
    </location>
</feature>
<dbReference type="PRINTS" id="PR00038">
    <property type="entry name" value="HTHLUXR"/>
</dbReference>